<dbReference type="AlphaFoldDB" id="A0AAP6JFX5"/>
<dbReference type="NCBIfam" id="NF033191">
    <property type="entry name" value="JDVT-CTERM"/>
    <property type="match status" value="1"/>
</dbReference>
<gene>
    <name evidence="3" type="ORF">VCB98_06165</name>
</gene>
<evidence type="ECO:0000256" key="2">
    <source>
        <dbReference type="SAM" id="SignalP"/>
    </source>
</evidence>
<organism evidence="3 4">
    <name type="scientific">Natronospira elongata</name>
    <dbReference type="NCBI Taxonomy" id="3110268"/>
    <lineage>
        <taxon>Bacteria</taxon>
        <taxon>Pseudomonadati</taxon>
        <taxon>Pseudomonadota</taxon>
        <taxon>Gammaproteobacteria</taxon>
        <taxon>Natronospirales</taxon>
        <taxon>Natronospiraceae</taxon>
        <taxon>Natronospira</taxon>
    </lineage>
</organism>
<dbReference type="InterPro" id="IPR024079">
    <property type="entry name" value="MetalloPept_cat_dom_sf"/>
</dbReference>
<feature type="region of interest" description="Disordered" evidence="1">
    <location>
        <begin position="372"/>
        <end position="392"/>
    </location>
</feature>
<keyword evidence="4" id="KW-1185">Reference proteome</keyword>
<proteinExistence type="predicted"/>
<feature type="region of interest" description="Disordered" evidence="1">
    <location>
        <begin position="598"/>
        <end position="628"/>
    </location>
</feature>
<evidence type="ECO:0000313" key="3">
    <source>
        <dbReference type="EMBL" id="MEA5445399.1"/>
    </source>
</evidence>
<feature type="chain" id="PRO_5042853128" evidence="2">
    <location>
        <begin position="27"/>
        <end position="863"/>
    </location>
</feature>
<dbReference type="Gene3D" id="3.40.390.10">
    <property type="entry name" value="Collagenase (Catalytic Domain)"/>
    <property type="match status" value="1"/>
</dbReference>
<protein>
    <submittedName>
        <fullName evidence="3">M12 family metallo-peptidase</fullName>
    </submittedName>
</protein>
<dbReference type="GO" id="GO:0008237">
    <property type="term" value="F:metallopeptidase activity"/>
    <property type="evidence" value="ECO:0007669"/>
    <property type="project" value="InterPro"/>
</dbReference>
<reference evidence="3 4" key="1">
    <citation type="submission" date="2023-12" db="EMBL/GenBank/DDBJ databases">
        <title>Whole-genome sequencing of halo(alkali)philic microorganisms from hypersaline lakes.</title>
        <authorList>
            <person name="Sorokin D.Y."/>
            <person name="Merkel A.Y."/>
            <person name="Messina E."/>
            <person name="Yakimov M."/>
        </authorList>
    </citation>
    <scope>NUCLEOTIDE SEQUENCE [LARGE SCALE GENOMIC DNA]</scope>
    <source>
        <strain evidence="3 4">AB-CW1</strain>
    </source>
</reference>
<evidence type="ECO:0000313" key="4">
    <source>
        <dbReference type="Proteomes" id="UP001302316"/>
    </source>
</evidence>
<evidence type="ECO:0000256" key="1">
    <source>
        <dbReference type="SAM" id="MobiDB-lite"/>
    </source>
</evidence>
<sequence>MRSAKLFPTSLLAGVVFACLSVQVLAGDSVAVEQLASPSEASDWPAWVSDRQPVALDVSRFAAGGSLQAELLPGHDFILKSIDVEHRGEQSFAWRGHVLDGDRTVGGGTLTFQGNRVKGFLQLNGEEYHLSSSAKGYYWLDRLDPEARPAMHPEGAPYVPDVEVERPLTELPPVSADDDPPVVDVIVFYTEDAIGSFYTDEADIRLSIQSAVDMNNTALINSDVDGRVRLMAQFFWDYQETEEGSDVLNASRTSSYTTGLQDLYSADLVATITSDTDVCGVAWLLTGYTNNWHLGYSMTSGHPSCLGGQTFAHELGHNMGLHHDEANLGENTTRNDLIEYFATGYFVSGEFRTIMSYTNQCVGGCPRVDHFSDPEIDEQGSGLPTGTSDDNNAEVLRRSMPYVQQWREQPTTLAEASGESSNELETGGNHLWVAQADYTPDGEDYALLSGPVYDQEESWLELTNLGSESTGLIFQVRTTVNDSEGELHVYADSNSLAVFDDLSDDWVSRNVSVPANTDAVRWVWRPSAGAKPDDIGMVALADMERDDLAETSYFGTVLNVEGEPVADVDVRALDDDGNTMGTSTTTAGDGSFELTVEHPEGDEPSDLELSGEGVQESEHAAASCDEEANPCSLTATGVAREIAGQVSGMLAGESVTVDAGHGAEGTFTSDVSGVADFTLAADSLLSYGPLDVEADGYDVTSAEISSIDVRAEDATGLGVTLGTEPPVIHVVDVVDATESGFTVEVTFDAFNRDATAILSYGEGEDEVVDEQTVVGTTDGHLLTFEVSGMDCGSSQDFEIEVVNDHDQHDLVAASGDSAECSDSGSSGCTLGSGARMDPLFGLLMLLALGGLLRRKAVNRSAEF</sequence>
<name>A0AAP6JFX5_9GAMM</name>
<accession>A0AAP6JFX5</accession>
<dbReference type="PROSITE" id="PS51257">
    <property type="entry name" value="PROKAR_LIPOPROTEIN"/>
    <property type="match status" value="1"/>
</dbReference>
<dbReference type="Pfam" id="PF13688">
    <property type="entry name" value="Reprolysin_5"/>
    <property type="match status" value="1"/>
</dbReference>
<comment type="caution">
    <text evidence="3">The sequence shown here is derived from an EMBL/GenBank/DDBJ whole genome shotgun (WGS) entry which is preliminary data.</text>
</comment>
<keyword evidence="2" id="KW-0732">Signal</keyword>
<dbReference type="Proteomes" id="UP001302316">
    <property type="component" value="Unassembled WGS sequence"/>
</dbReference>
<feature type="signal peptide" evidence="2">
    <location>
        <begin position="1"/>
        <end position="26"/>
    </location>
</feature>
<dbReference type="SUPFAM" id="SSF55486">
    <property type="entry name" value="Metalloproteases ('zincins'), catalytic domain"/>
    <property type="match status" value="1"/>
</dbReference>
<dbReference type="EMBL" id="JAYGII010000009">
    <property type="protein sequence ID" value="MEA5445399.1"/>
    <property type="molecule type" value="Genomic_DNA"/>
</dbReference>
<dbReference type="RefSeq" id="WP_346051027.1">
    <property type="nucleotide sequence ID" value="NZ_JAYGII010000009.1"/>
</dbReference>